<organism evidence="2 3">
    <name type="scientific">Paragonimus westermani</name>
    <dbReference type="NCBI Taxonomy" id="34504"/>
    <lineage>
        <taxon>Eukaryota</taxon>
        <taxon>Metazoa</taxon>
        <taxon>Spiralia</taxon>
        <taxon>Lophotrochozoa</taxon>
        <taxon>Platyhelminthes</taxon>
        <taxon>Trematoda</taxon>
        <taxon>Digenea</taxon>
        <taxon>Plagiorchiida</taxon>
        <taxon>Troglotremata</taxon>
        <taxon>Troglotrematidae</taxon>
        <taxon>Paragonimus</taxon>
    </lineage>
</organism>
<gene>
    <name evidence="2" type="ORF">DEA37_0003065</name>
</gene>
<evidence type="ECO:0000313" key="2">
    <source>
        <dbReference type="EMBL" id="KAA3670540.1"/>
    </source>
</evidence>
<dbReference type="InterPro" id="IPR024134">
    <property type="entry name" value="SOD_Cu/Zn_/chaperone"/>
</dbReference>
<evidence type="ECO:0000313" key="3">
    <source>
        <dbReference type="Proteomes" id="UP000324629"/>
    </source>
</evidence>
<dbReference type="SUPFAM" id="SSF49329">
    <property type="entry name" value="Cu,Zn superoxide dismutase-like"/>
    <property type="match status" value="1"/>
</dbReference>
<dbReference type="PANTHER" id="PTHR10003">
    <property type="entry name" value="SUPEROXIDE DISMUTASE CU-ZN -RELATED"/>
    <property type="match status" value="1"/>
</dbReference>
<dbReference type="GO" id="GO:0006801">
    <property type="term" value="P:superoxide metabolic process"/>
    <property type="evidence" value="ECO:0007669"/>
    <property type="project" value="InterPro"/>
</dbReference>
<keyword evidence="3" id="KW-1185">Reference proteome</keyword>
<dbReference type="EMBL" id="QNGE01009672">
    <property type="protein sequence ID" value="KAA3670540.1"/>
    <property type="molecule type" value="Genomic_DNA"/>
</dbReference>
<evidence type="ECO:0000259" key="1">
    <source>
        <dbReference type="Pfam" id="PF00080"/>
    </source>
</evidence>
<name>A0A5J4N5B3_9TREM</name>
<reference evidence="2 3" key="1">
    <citation type="journal article" date="2019" name="Gigascience">
        <title>Whole-genome sequence of the oriental lung fluke Paragonimus westermani.</title>
        <authorList>
            <person name="Oey H."/>
            <person name="Zakrzewski M."/>
            <person name="Narain K."/>
            <person name="Devi K.R."/>
            <person name="Agatsuma T."/>
            <person name="Nawaratna S."/>
            <person name="Gobert G.N."/>
            <person name="Jones M.K."/>
            <person name="Ragan M.A."/>
            <person name="McManus D.P."/>
            <person name="Krause L."/>
        </authorList>
    </citation>
    <scope>NUCLEOTIDE SEQUENCE [LARGE SCALE GENOMIC DNA]</scope>
    <source>
        <strain evidence="2 3">IND2009</strain>
    </source>
</reference>
<feature type="domain" description="Superoxide dismutase copper/zinc binding" evidence="1">
    <location>
        <begin position="15"/>
        <end position="55"/>
    </location>
</feature>
<dbReference type="Pfam" id="PF00080">
    <property type="entry name" value="Sod_Cu"/>
    <property type="match status" value="1"/>
</dbReference>
<dbReference type="InterPro" id="IPR036423">
    <property type="entry name" value="SOD-like_Cu/Zn_dom_sf"/>
</dbReference>
<dbReference type="Proteomes" id="UP000324629">
    <property type="component" value="Unassembled WGS sequence"/>
</dbReference>
<protein>
    <recommendedName>
        <fullName evidence="1">Superoxide dismutase copper/zinc binding domain-containing protein</fullName>
    </recommendedName>
</protein>
<sequence>MTFNLIVQTHPEDRSYGFIGLALVIHTRTDDLGRGGDAGSLATGNSGPRLTCGVIGRA</sequence>
<accession>A0A5J4N5B3</accession>
<dbReference type="InterPro" id="IPR001424">
    <property type="entry name" value="SOD_Cu_Zn_dom"/>
</dbReference>
<dbReference type="GO" id="GO:0005507">
    <property type="term" value="F:copper ion binding"/>
    <property type="evidence" value="ECO:0007669"/>
    <property type="project" value="InterPro"/>
</dbReference>
<feature type="non-terminal residue" evidence="2">
    <location>
        <position position="58"/>
    </location>
</feature>
<comment type="caution">
    <text evidence="2">The sequence shown here is derived from an EMBL/GenBank/DDBJ whole genome shotgun (WGS) entry which is preliminary data.</text>
</comment>
<dbReference type="AlphaFoldDB" id="A0A5J4N5B3"/>
<dbReference type="PRINTS" id="PR00068">
    <property type="entry name" value="CUZNDISMTASE"/>
</dbReference>
<proteinExistence type="predicted"/>
<dbReference type="Gene3D" id="2.60.40.200">
    <property type="entry name" value="Superoxide dismutase, copper/zinc binding domain"/>
    <property type="match status" value="1"/>
</dbReference>